<feature type="non-terminal residue" evidence="3">
    <location>
        <position position="168"/>
    </location>
</feature>
<accession>A0ABS7QTQ0</accession>
<proteinExistence type="predicted"/>
<dbReference type="EMBL" id="JAINVZ010000011">
    <property type="protein sequence ID" value="MBY8886568.1"/>
    <property type="molecule type" value="Genomic_DNA"/>
</dbReference>
<evidence type="ECO:0000313" key="3">
    <source>
        <dbReference type="EMBL" id="MBY8886568.1"/>
    </source>
</evidence>
<evidence type="ECO:0000256" key="2">
    <source>
        <dbReference type="SAM" id="Phobius"/>
    </source>
</evidence>
<sequence>MTIRLVHRPARSTRHLVGGTTRTIEAPPNLPEGRTGGAAQVLMPIAGVMSSMVMMTVLRSGQYAAIGVVVLAVTVMGSVTLLFSQRGKAHRTRRRQRERYLEYLEQLREELSEQERERRGAAGGGGPPPGGLYDVVRDPARLWERRRLDMDFLLVRIGTGGMRSGEDN</sequence>
<comment type="caution">
    <text evidence="3">The sequence shown here is derived from an EMBL/GenBank/DDBJ whole genome shotgun (WGS) entry which is preliminary data.</text>
</comment>
<feature type="transmembrane region" description="Helical" evidence="2">
    <location>
        <begin position="64"/>
        <end position="84"/>
    </location>
</feature>
<keyword evidence="2" id="KW-1133">Transmembrane helix</keyword>
<feature type="transmembrane region" description="Helical" evidence="2">
    <location>
        <begin position="41"/>
        <end position="58"/>
    </location>
</feature>
<keyword evidence="4" id="KW-1185">Reference proteome</keyword>
<organism evidence="3 4">
    <name type="scientific">Streptantibioticus parmotrematis</name>
    <dbReference type="NCBI Taxonomy" id="2873249"/>
    <lineage>
        <taxon>Bacteria</taxon>
        <taxon>Bacillati</taxon>
        <taxon>Actinomycetota</taxon>
        <taxon>Actinomycetes</taxon>
        <taxon>Kitasatosporales</taxon>
        <taxon>Streptomycetaceae</taxon>
        <taxon>Streptantibioticus</taxon>
    </lineage>
</organism>
<keyword evidence="2" id="KW-0472">Membrane</keyword>
<evidence type="ECO:0000313" key="4">
    <source>
        <dbReference type="Proteomes" id="UP001198565"/>
    </source>
</evidence>
<keyword evidence="2" id="KW-0812">Transmembrane</keyword>
<reference evidence="3 4" key="1">
    <citation type="submission" date="2021-08" db="EMBL/GenBank/DDBJ databases">
        <title>Streptomyces sp. PTM05 isolated from lichen.</title>
        <authorList>
            <person name="Somphong A."/>
            <person name="Phongsopitanun W."/>
            <person name="Tanasupawat S."/>
        </authorList>
    </citation>
    <scope>NUCLEOTIDE SEQUENCE [LARGE SCALE GENOMIC DNA]</scope>
    <source>
        <strain evidence="3 4">Ptm05</strain>
    </source>
</reference>
<feature type="region of interest" description="Disordered" evidence="1">
    <location>
        <begin position="112"/>
        <end position="133"/>
    </location>
</feature>
<gene>
    <name evidence="3" type="ORF">K7472_17090</name>
</gene>
<dbReference type="Proteomes" id="UP001198565">
    <property type="component" value="Unassembled WGS sequence"/>
</dbReference>
<evidence type="ECO:0000256" key="1">
    <source>
        <dbReference type="SAM" id="MobiDB-lite"/>
    </source>
</evidence>
<protein>
    <submittedName>
        <fullName evidence="3">Type VII secretion protein EccC</fullName>
    </submittedName>
</protein>
<name>A0ABS7QTQ0_9ACTN</name>